<gene>
    <name evidence="3" type="ORF">EHS25_000807</name>
</gene>
<evidence type="ECO:0000313" key="4">
    <source>
        <dbReference type="Proteomes" id="UP000279259"/>
    </source>
</evidence>
<evidence type="ECO:0000256" key="1">
    <source>
        <dbReference type="PROSITE-ProRule" id="PRU00176"/>
    </source>
</evidence>
<dbReference type="EMBL" id="RSCD01000001">
    <property type="protein sequence ID" value="RSH95715.1"/>
    <property type="molecule type" value="Genomic_DNA"/>
</dbReference>
<dbReference type="Gene3D" id="3.30.70.330">
    <property type="match status" value="1"/>
</dbReference>
<dbReference type="Proteomes" id="UP000279259">
    <property type="component" value="Unassembled WGS sequence"/>
</dbReference>
<dbReference type="InterPro" id="IPR012677">
    <property type="entry name" value="Nucleotide-bd_a/b_plait_sf"/>
</dbReference>
<protein>
    <recommendedName>
        <fullName evidence="2">RRM domain-containing protein</fullName>
    </recommendedName>
</protein>
<name>A0A427YXA4_9TREE</name>
<dbReference type="AlphaFoldDB" id="A0A427YXA4"/>
<dbReference type="PANTHER" id="PTHR45735">
    <property type="entry name" value="CLEAVAGE STIMULATION FACTOR SUBUNIT 2"/>
    <property type="match status" value="1"/>
</dbReference>
<dbReference type="GO" id="GO:0003729">
    <property type="term" value="F:mRNA binding"/>
    <property type="evidence" value="ECO:0007669"/>
    <property type="project" value="TreeGrafter"/>
</dbReference>
<dbReference type="PANTHER" id="PTHR45735:SF2">
    <property type="entry name" value="CLEAVAGE STIMULATION FACTOR SUBUNIT 2"/>
    <property type="match status" value="1"/>
</dbReference>
<organism evidence="3 4">
    <name type="scientific">Saitozyma podzolica</name>
    <dbReference type="NCBI Taxonomy" id="1890683"/>
    <lineage>
        <taxon>Eukaryota</taxon>
        <taxon>Fungi</taxon>
        <taxon>Dikarya</taxon>
        <taxon>Basidiomycota</taxon>
        <taxon>Agaricomycotina</taxon>
        <taxon>Tremellomycetes</taxon>
        <taxon>Tremellales</taxon>
        <taxon>Trimorphomycetaceae</taxon>
        <taxon>Saitozyma</taxon>
    </lineage>
</organism>
<feature type="domain" description="RRM" evidence="2">
    <location>
        <begin position="7"/>
        <end position="58"/>
    </location>
</feature>
<dbReference type="GO" id="GO:0005847">
    <property type="term" value="C:mRNA cleavage and polyadenylation specificity factor complex"/>
    <property type="evidence" value="ECO:0007669"/>
    <property type="project" value="TreeGrafter"/>
</dbReference>
<sequence>MPPNAARTIFVANIPYDVSEEQLANVFSEAGPVASVEIKFDPQTGRSKGYAFVQFYGA</sequence>
<evidence type="ECO:0000313" key="3">
    <source>
        <dbReference type="EMBL" id="RSH95715.1"/>
    </source>
</evidence>
<proteinExistence type="predicted"/>
<keyword evidence="1" id="KW-0694">RNA-binding</keyword>
<dbReference type="STRING" id="1890683.A0A427YXA4"/>
<dbReference type="PROSITE" id="PS50102">
    <property type="entry name" value="RRM"/>
    <property type="match status" value="1"/>
</dbReference>
<dbReference type="Pfam" id="PF00076">
    <property type="entry name" value="RRM_1"/>
    <property type="match status" value="1"/>
</dbReference>
<evidence type="ECO:0000259" key="2">
    <source>
        <dbReference type="PROSITE" id="PS50102"/>
    </source>
</evidence>
<dbReference type="InterPro" id="IPR000504">
    <property type="entry name" value="RRM_dom"/>
</dbReference>
<reference evidence="3 4" key="1">
    <citation type="submission" date="2018-11" db="EMBL/GenBank/DDBJ databases">
        <title>Genome sequence of Saitozyma podzolica DSM 27192.</title>
        <authorList>
            <person name="Aliyu H."/>
            <person name="Gorte O."/>
            <person name="Ochsenreither K."/>
        </authorList>
    </citation>
    <scope>NUCLEOTIDE SEQUENCE [LARGE SCALE GENOMIC DNA]</scope>
    <source>
        <strain evidence="3 4">DSM 27192</strain>
    </source>
</reference>
<accession>A0A427YXA4</accession>
<comment type="caution">
    <text evidence="3">The sequence shown here is derived from an EMBL/GenBank/DDBJ whole genome shotgun (WGS) entry which is preliminary data.</text>
</comment>
<dbReference type="OrthoDB" id="272703at2759"/>
<dbReference type="InterPro" id="IPR035979">
    <property type="entry name" value="RBD_domain_sf"/>
</dbReference>
<dbReference type="SUPFAM" id="SSF54928">
    <property type="entry name" value="RNA-binding domain, RBD"/>
    <property type="match status" value="1"/>
</dbReference>
<keyword evidence="4" id="KW-1185">Reference proteome</keyword>